<name>A0A1W1BXX6_9ZZZZ</name>
<sequence length="69" mass="7281">MSIDEALSTVENEVLAVATLAKVLKLATIAPDYTNHTLELSEVDVVADLIHSLASDTAMKIADITSIKG</sequence>
<organism evidence="1">
    <name type="scientific">hydrothermal vent metagenome</name>
    <dbReference type="NCBI Taxonomy" id="652676"/>
    <lineage>
        <taxon>unclassified sequences</taxon>
        <taxon>metagenomes</taxon>
        <taxon>ecological metagenomes</taxon>
    </lineage>
</organism>
<dbReference type="AlphaFoldDB" id="A0A1W1BXX6"/>
<accession>A0A1W1BXX6</accession>
<evidence type="ECO:0000313" key="1">
    <source>
        <dbReference type="EMBL" id="SFV58311.1"/>
    </source>
</evidence>
<dbReference type="EMBL" id="FPHB01000042">
    <property type="protein sequence ID" value="SFV58311.1"/>
    <property type="molecule type" value="Genomic_DNA"/>
</dbReference>
<reference evidence="1" key="1">
    <citation type="submission" date="2016-10" db="EMBL/GenBank/DDBJ databases">
        <authorList>
            <person name="de Groot N.N."/>
        </authorList>
    </citation>
    <scope>NUCLEOTIDE SEQUENCE</scope>
</reference>
<gene>
    <name evidence="1" type="ORF">MNB_SM-7-1326</name>
</gene>
<protein>
    <submittedName>
        <fullName evidence="1">Uncharacterized protein</fullName>
    </submittedName>
</protein>
<proteinExistence type="predicted"/>